<keyword evidence="2" id="KW-0812">Transmembrane</keyword>
<dbReference type="InterPro" id="IPR009597">
    <property type="entry name" value="DUF1206"/>
</dbReference>
<dbReference type="Proteomes" id="UP001601303">
    <property type="component" value="Unassembled WGS sequence"/>
</dbReference>
<feature type="region of interest" description="Disordered" evidence="1">
    <location>
        <begin position="1"/>
        <end position="29"/>
    </location>
</feature>
<reference evidence="4 5" key="1">
    <citation type="submission" date="2024-10" db="EMBL/GenBank/DDBJ databases">
        <title>The Natural Products Discovery Center: Release of the First 8490 Sequenced Strains for Exploring Actinobacteria Biosynthetic Diversity.</title>
        <authorList>
            <person name="Kalkreuter E."/>
            <person name="Kautsar S.A."/>
            <person name="Yang D."/>
            <person name="Bader C.D."/>
            <person name="Teijaro C.N."/>
            <person name="Fluegel L."/>
            <person name="Davis C.M."/>
            <person name="Simpson J.R."/>
            <person name="Lauterbach L."/>
            <person name="Steele A.D."/>
            <person name="Gui C."/>
            <person name="Meng S."/>
            <person name="Li G."/>
            <person name="Viehrig K."/>
            <person name="Ye F."/>
            <person name="Su P."/>
            <person name="Kiefer A.F."/>
            <person name="Nichols A."/>
            <person name="Cepeda A.J."/>
            <person name="Yan W."/>
            <person name="Fan B."/>
            <person name="Jiang Y."/>
            <person name="Adhikari A."/>
            <person name="Zheng C.-J."/>
            <person name="Schuster L."/>
            <person name="Cowan T.M."/>
            <person name="Smanski M.J."/>
            <person name="Chevrette M.G."/>
            <person name="De Carvalho L.P.S."/>
            <person name="Shen B."/>
        </authorList>
    </citation>
    <scope>NUCLEOTIDE SEQUENCE [LARGE SCALE GENOMIC DNA]</scope>
    <source>
        <strain evidence="4 5">NPDC006488</strain>
    </source>
</reference>
<feature type="domain" description="DUF1206" evidence="3">
    <location>
        <begin position="215"/>
        <end position="283"/>
    </location>
</feature>
<gene>
    <name evidence="4" type="ORF">ACFYNQ_06025</name>
</gene>
<feature type="transmembrane region" description="Helical" evidence="2">
    <location>
        <begin position="208"/>
        <end position="237"/>
    </location>
</feature>
<feature type="transmembrane region" description="Helical" evidence="2">
    <location>
        <begin position="257"/>
        <end position="278"/>
    </location>
</feature>
<feature type="domain" description="DUF1206" evidence="3">
    <location>
        <begin position="122"/>
        <end position="189"/>
    </location>
</feature>
<feature type="transmembrane region" description="Helical" evidence="2">
    <location>
        <begin position="166"/>
        <end position="187"/>
    </location>
</feature>
<feature type="domain" description="DUF1206" evidence="3">
    <location>
        <begin position="39"/>
        <end position="104"/>
    </location>
</feature>
<evidence type="ECO:0000259" key="3">
    <source>
        <dbReference type="Pfam" id="PF06724"/>
    </source>
</evidence>
<keyword evidence="5" id="KW-1185">Reference proteome</keyword>
<feature type="transmembrane region" description="Helical" evidence="2">
    <location>
        <begin position="84"/>
        <end position="103"/>
    </location>
</feature>
<protein>
    <submittedName>
        <fullName evidence="4">DUF1206 domain-containing protein</fullName>
    </submittedName>
</protein>
<keyword evidence="2" id="KW-1133">Transmembrane helix</keyword>
<evidence type="ECO:0000313" key="4">
    <source>
        <dbReference type="EMBL" id="MFE9598124.1"/>
    </source>
</evidence>
<feature type="transmembrane region" description="Helical" evidence="2">
    <location>
        <begin position="124"/>
        <end position="146"/>
    </location>
</feature>
<evidence type="ECO:0000313" key="5">
    <source>
        <dbReference type="Proteomes" id="UP001601303"/>
    </source>
</evidence>
<organism evidence="4 5">
    <name type="scientific">Streptomyces hokutonensis</name>
    <dbReference type="NCBI Taxonomy" id="1306990"/>
    <lineage>
        <taxon>Bacteria</taxon>
        <taxon>Bacillati</taxon>
        <taxon>Actinomycetota</taxon>
        <taxon>Actinomycetes</taxon>
        <taxon>Kitasatosporales</taxon>
        <taxon>Streptomycetaceae</taxon>
        <taxon>Streptomyces</taxon>
    </lineage>
</organism>
<dbReference type="Pfam" id="PF06724">
    <property type="entry name" value="DUF1206"/>
    <property type="match status" value="3"/>
</dbReference>
<keyword evidence="2" id="KW-0472">Membrane</keyword>
<feature type="transmembrane region" description="Helical" evidence="2">
    <location>
        <begin position="41"/>
        <end position="60"/>
    </location>
</feature>
<dbReference type="EMBL" id="JBIAHM010000002">
    <property type="protein sequence ID" value="MFE9598124.1"/>
    <property type="molecule type" value="Genomic_DNA"/>
</dbReference>
<feature type="compositionally biased region" description="Basic residues" evidence="1">
    <location>
        <begin position="1"/>
        <end position="10"/>
    </location>
</feature>
<name>A0ABW6LWU9_9ACTN</name>
<dbReference type="RefSeq" id="WP_388103265.1">
    <property type="nucleotide sequence ID" value="NZ_JBIAHM010000002.1"/>
</dbReference>
<evidence type="ECO:0000256" key="1">
    <source>
        <dbReference type="SAM" id="MobiDB-lite"/>
    </source>
</evidence>
<accession>A0ABW6LWU9</accession>
<sequence length="285" mass="29721">MTSSHTHKWGLRNGSSTGRRSRAPGEAEGKRALAVTGRAGFVARGVVYVLVGVLALRIAFGDGGREADRQGALQQVAAQPFGKAMLWLLVVGFGCMAIWRGSRALPAKGPKNKVGSRMLDGGRAVFYGFVCWGTASFAAGTGGSSGSDAKSRDWTASALRLPGGQVLVGLAGCVLIGVGATLAVRALMRRFLRRLETGRMSRRVRQVVTGLGVGGGAARGAVFAGVGVFVLVAAIRFDPHQAKGMDATLRTFAHTPAGPWLLVAVAVGLVLFGGFSFASARWRRL</sequence>
<evidence type="ECO:0000256" key="2">
    <source>
        <dbReference type="SAM" id="Phobius"/>
    </source>
</evidence>
<comment type="caution">
    <text evidence="4">The sequence shown here is derived from an EMBL/GenBank/DDBJ whole genome shotgun (WGS) entry which is preliminary data.</text>
</comment>
<proteinExistence type="predicted"/>